<dbReference type="PANTHER" id="PTHR33434">
    <property type="entry name" value="DEGV DOMAIN-CONTAINING PROTEIN DR_1986-RELATED"/>
    <property type="match status" value="1"/>
</dbReference>
<dbReference type="Proteomes" id="UP000824241">
    <property type="component" value="Unassembled WGS sequence"/>
</dbReference>
<dbReference type="EMBL" id="DVHA01000290">
    <property type="protein sequence ID" value="HIR61690.1"/>
    <property type="molecule type" value="Genomic_DNA"/>
</dbReference>
<evidence type="ECO:0000313" key="3">
    <source>
        <dbReference type="Proteomes" id="UP000824241"/>
    </source>
</evidence>
<dbReference type="SUPFAM" id="SSF101473">
    <property type="entry name" value="DhaL-like"/>
    <property type="match status" value="1"/>
</dbReference>
<dbReference type="GO" id="GO:0006071">
    <property type="term" value="P:glycerol metabolic process"/>
    <property type="evidence" value="ECO:0007669"/>
    <property type="project" value="InterPro"/>
</dbReference>
<dbReference type="InterPro" id="IPR050270">
    <property type="entry name" value="DegV_domain_contain"/>
</dbReference>
<dbReference type="AlphaFoldDB" id="A0A9D1J5L6"/>
<protein>
    <submittedName>
        <fullName evidence="2">DAK2 domain-containing protein</fullName>
    </submittedName>
</protein>
<dbReference type="Pfam" id="PF21645">
    <property type="entry name" value="FakA-like_M"/>
    <property type="match status" value="1"/>
</dbReference>
<reference evidence="2" key="1">
    <citation type="submission" date="2020-10" db="EMBL/GenBank/DDBJ databases">
        <authorList>
            <person name="Gilroy R."/>
        </authorList>
    </citation>
    <scope>NUCLEOTIDE SEQUENCE</scope>
    <source>
        <strain evidence="2">CHK189-12415</strain>
    </source>
</reference>
<name>A0A9D1J5L6_9FIRM</name>
<dbReference type="InterPro" id="IPR019986">
    <property type="entry name" value="YloV-like"/>
</dbReference>
<dbReference type="Gene3D" id="1.25.40.340">
    <property type="match status" value="1"/>
</dbReference>
<accession>A0A9D1J5L6</accession>
<sequence length="546" mass="57769">MINGNTLRDAIVSAAHVIASQKQKVDELNVFPVPDGDTGTNMSMTIGASVRELSRLRDPSVEETAKVAASALLRGARGNSGVILSLLFRGFSKGLSGKVEADGADLADALSIGVEAAYKAVMKPTEGTILTVAREAAETGTKTALLTNDPVEVFTAIVNQAEETLKKTPEMLPVLKKAGVVDAGGKGLCVIFGAMLDIFKGGKVAESAGESADKPAPKRSAVASADGDITFAYCTEYIVMKAAGCGDALGLRAYLESIGDCVVVVDDEDIIKVHVHSNHPGLAIEEGLKYGALTSLKIENMREQHTEQVLQADEQAENADYVPADPDTPYGFVAVAAGAGLQALFTDLGVNHVVTGGQTMNPSTDDILRAIQATPAETVFVLPNNKNIIMAAEQAVRLADRRVCVLPTRTIPQGITAMLNFDPDADFAANRLAMTKSIETVQTGQVTFAARDSEYGGHSIKEGEILAMEDGKLAFVEKDLTKAVLKLTRSMAKKGAGFVTVIYGSDVSEDQAQAVYDLLRARLSDDIELNLVNGGQPVYYYIISVE</sequence>
<evidence type="ECO:0000259" key="1">
    <source>
        <dbReference type="PROSITE" id="PS51480"/>
    </source>
</evidence>
<dbReference type="InterPro" id="IPR033470">
    <property type="entry name" value="FakA-like_C"/>
</dbReference>
<dbReference type="Pfam" id="PF13684">
    <property type="entry name" value="FakA-like_C"/>
    <property type="match status" value="1"/>
</dbReference>
<feature type="domain" description="DhaL" evidence="1">
    <location>
        <begin position="5"/>
        <end position="197"/>
    </location>
</feature>
<dbReference type="GO" id="GO:0004371">
    <property type="term" value="F:glycerone kinase activity"/>
    <property type="evidence" value="ECO:0007669"/>
    <property type="project" value="InterPro"/>
</dbReference>
<proteinExistence type="predicted"/>
<dbReference type="PROSITE" id="PS51480">
    <property type="entry name" value="DHAL"/>
    <property type="match status" value="1"/>
</dbReference>
<dbReference type="NCBIfam" id="TIGR03599">
    <property type="entry name" value="YloV"/>
    <property type="match status" value="1"/>
</dbReference>
<gene>
    <name evidence="2" type="ORF">IAB37_08970</name>
</gene>
<reference evidence="2" key="2">
    <citation type="journal article" date="2021" name="PeerJ">
        <title>Extensive microbial diversity within the chicken gut microbiome revealed by metagenomics and culture.</title>
        <authorList>
            <person name="Gilroy R."/>
            <person name="Ravi A."/>
            <person name="Getino M."/>
            <person name="Pursley I."/>
            <person name="Horton D.L."/>
            <person name="Alikhan N.F."/>
            <person name="Baker D."/>
            <person name="Gharbi K."/>
            <person name="Hall N."/>
            <person name="Watson M."/>
            <person name="Adriaenssens E.M."/>
            <person name="Foster-Nyarko E."/>
            <person name="Jarju S."/>
            <person name="Secka A."/>
            <person name="Antonio M."/>
            <person name="Oren A."/>
            <person name="Chaudhuri R.R."/>
            <person name="La Ragione R."/>
            <person name="Hildebrand F."/>
            <person name="Pallen M.J."/>
        </authorList>
    </citation>
    <scope>NUCLEOTIDE SEQUENCE</scope>
    <source>
        <strain evidence="2">CHK189-12415</strain>
    </source>
</reference>
<dbReference type="InterPro" id="IPR048394">
    <property type="entry name" value="FakA-like_M"/>
</dbReference>
<evidence type="ECO:0000313" key="2">
    <source>
        <dbReference type="EMBL" id="HIR61690.1"/>
    </source>
</evidence>
<comment type="caution">
    <text evidence="2">The sequence shown here is derived from an EMBL/GenBank/DDBJ whole genome shotgun (WGS) entry which is preliminary data.</text>
</comment>
<dbReference type="SMART" id="SM01120">
    <property type="entry name" value="Dak2"/>
    <property type="match status" value="1"/>
</dbReference>
<dbReference type="Pfam" id="PF02734">
    <property type="entry name" value="Dak2"/>
    <property type="match status" value="1"/>
</dbReference>
<dbReference type="InterPro" id="IPR036117">
    <property type="entry name" value="DhaL_dom_sf"/>
</dbReference>
<dbReference type="SMART" id="SM01121">
    <property type="entry name" value="Dak1_2"/>
    <property type="match status" value="1"/>
</dbReference>
<organism evidence="2 3">
    <name type="scientific">Candidatus Faecivivens stercoravium</name>
    <dbReference type="NCBI Taxonomy" id="2840803"/>
    <lineage>
        <taxon>Bacteria</taxon>
        <taxon>Bacillati</taxon>
        <taxon>Bacillota</taxon>
        <taxon>Clostridia</taxon>
        <taxon>Eubacteriales</taxon>
        <taxon>Oscillospiraceae</taxon>
        <taxon>Oscillospiraceae incertae sedis</taxon>
        <taxon>Candidatus Faecivivens</taxon>
    </lineage>
</organism>
<dbReference type="PANTHER" id="PTHR33434:SF4">
    <property type="entry name" value="PHOSPHATASE PROTEIN"/>
    <property type="match status" value="1"/>
</dbReference>
<dbReference type="InterPro" id="IPR004007">
    <property type="entry name" value="DhaL_dom"/>
</dbReference>